<keyword evidence="11" id="KW-1185">Reference proteome</keyword>
<dbReference type="PANTHER" id="PTHR24221:SF654">
    <property type="entry name" value="ATP-BINDING CASSETTE SUB-FAMILY B MEMBER 6"/>
    <property type="match status" value="1"/>
</dbReference>
<dbReference type="OrthoDB" id="9770415at2"/>
<organism evidence="10 11">
    <name type="scientific">[Clostridium] fimetarium</name>
    <dbReference type="NCBI Taxonomy" id="99656"/>
    <lineage>
        <taxon>Bacteria</taxon>
        <taxon>Bacillati</taxon>
        <taxon>Bacillota</taxon>
        <taxon>Clostridia</taxon>
        <taxon>Lachnospirales</taxon>
        <taxon>Lachnospiraceae</taxon>
    </lineage>
</organism>
<gene>
    <name evidence="10" type="ORF">SAMN05421659_12234</name>
</gene>
<evidence type="ECO:0000256" key="2">
    <source>
        <dbReference type="ARBA" id="ARBA00022692"/>
    </source>
</evidence>
<dbReference type="InterPro" id="IPR039421">
    <property type="entry name" value="Type_1_exporter"/>
</dbReference>
<dbReference type="InterPro" id="IPR003593">
    <property type="entry name" value="AAA+_ATPase"/>
</dbReference>
<evidence type="ECO:0000313" key="10">
    <source>
        <dbReference type="EMBL" id="SEW44339.1"/>
    </source>
</evidence>
<name>A0A1I0RSP4_9FIRM</name>
<accession>A0A1I0RSP4</accession>
<protein>
    <submittedName>
        <fullName evidence="10">ATP-binding cassette, subfamily B</fullName>
    </submittedName>
</protein>
<evidence type="ECO:0000256" key="7">
    <source>
        <dbReference type="SAM" id="Phobius"/>
    </source>
</evidence>
<dbReference type="PANTHER" id="PTHR24221">
    <property type="entry name" value="ATP-BINDING CASSETTE SUB-FAMILY B"/>
    <property type="match status" value="1"/>
</dbReference>
<evidence type="ECO:0000313" key="11">
    <source>
        <dbReference type="Proteomes" id="UP000199701"/>
    </source>
</evidence>
<evidence type="ECO:0000256" key="4">
    <source>
        <dbReference type="ARBA" id="ARBA00022840"/>
    </source>
</evidence>
<dbReference type="Pfam" id="PF00005">
    <property type="entry name" value="ABC_tran"/>
    <property type="match status" value="1"/>
</dbReference>
<keyword evidence="4 10" id="KW-0067">ATP-binding</keyword>
<feature type="transmembrane region" description="Helical" evidence="7">
    <location>
        <begin position="33"/>
        <end position="54"/>
    </location>
</feature>
<keyword evidence="6 7" id="KW-0472">Membrane</keyword>
<dbReference type="FunFam" id="3.40.50.300:FF:000218">
    <property type="entry name" value="Multidrug ABC transporter ATP-binding protein"/>
    <property type="match status" value="1"/>
</dbReference>
<feature type="transmembrane region" description="Helical" evidence="7">
    <location>
        <begin position="262"/>
        <end position="284"/>
    </location>
</feature>
<dbReference type="PROSITE" id="PS00211">
    <property type="entry name" value="ABC_TRANSPORTER_1"/>
    <property type="match status" value="1"/>
</dbReference>
<evidence type="ECO:0000256" key="3">
    <source>
        <dbReference type="ARBA" id="ARBA00022741"/>
    </source>
</evidence>
<dbReference type="Gene3D" id="1.20.1560.10">
    <property type="entry name" value="ABC transporter type 1, transmembrane domain"/>
    <property type="match status" value="1"/>
</dbReference>
<dbReference type="PROSITE" id="PS50929">
    <property type="entry name" value="ABC_TM1F"/>
    <property type="match status" value="1"/>
</dbReference>
<dbReference type="GO" id="GO:0005886">
    <property type="term" value="C:plasma membrane"/>
    <property type="evidence" value="ECO:0007669"/>
    <property type="project" value="UniProtKB-SubCell"/>
</dbReference>
<dbReference type="SUPFAM" id="SSF52540">
    <property type="entry name" value="P-loop containing nucleoside triphosphate hydrolases"/>
    <property type="match status" value="1"/>
</dbReference>
<sequence length="562" mass="62968">MKKTKDIKKLKDIKRLKEIKKFIGLINVKRKTYVSCLFIGRLVENLAAPMLAFMIKNMLDAAQKGDNSQFIKSVYFAAPIFLMAIISNRIHLIETLCMRDIMHDIRLKMFMHLQNLPIRYFDTHHSGQSIHRLNNAVEDYKRALSNIIPRFVYSLMAGITAIVTILIMDWRLGTMMIIVGLLSVKVTTVLSKPQRAIGKDIQKNTAGLSAKLSDILAGFREIKMFREGKSISERYVTENAELYGDIIKRAKNSAIVECSNEFFGFIINVVFVIIGVVMSVYGYVSIGTVVGIIGLQGRLSWIFTNFGRSWGAMLGSFATVDIIYEIIDEQEEEKRYEMDSKQTTNMIEFDGVTFCYGEDDCVLNDLSFFVKQGDSVALTGESGSGKSTVAKLLLGFYPATSGAIMVDGKSIGDYSLEQLRSKISYVPQNAFLFDGTITENIRYGRPEATDEDIIEAAKAANAHQFIVNLKDGYDTLVGERGSQLSGGQRQRIAIARAIIKNAPILLLDEATSALDYESEQLIQEAFNRLMKNCTSLVIAHRESTIEHADKILQMENGRCKVS</sequence>
<dbReference type="Pfam" id="PF00664">
    <property type="entry name" value="ABC_membrane"/>
    <property type="match status" value="1"/>
</dbReference>
<comment type="subcellular location">
    <subcellularLocation>
        <location evidence="1">Cell membrane</location>
        <topology evidence="1">Multi-pass membrane protein</topology>
    </subcellularLocation>
</comment>
<dbReference type="InterPro" id="IPR011527">
    <property type="entry name" value="ABC1_TM_dom"/>
</dbReference>
<dbReference type="PROSITE" id="PS50893">
    <property type="entry name" value="ABC_TRANSPORTER_2"/>
    <property type="match status" value="1"/>
</dbReference>
<evidence type="ECO:0000259" key="8">
    <source>
        <dbReference type="PROSITE" id="PS50893"/>
    </source>
</evidence>
<evidence type="ECO:0000259" key="9">
    <source>
        <dbReference type="PROSITE" id="PS50929"/>
    </source>
</evidence>
<dbReference type="RefSeq" id="WP_092457650.1">
    <property type="nucleotide sequence ID" value="NZ_FOJI01000022.1"/>
</dbReference>
<dbReference type="GO" id="GO:0140359">
    <property type="term" value="F:ABC-type transporter activity"/>
    <property type="evidence" value="ECO:0007669"/>
    <property type="project" value="InterPro"/>
</dbReference>
<evidence type="ECO:0000256" key="5">
    <source>
        <dbReference type="ARBA" id="ARBA00022989"/>
    </source>
</evidence>
<feature type="domain" description="ABC transporter" evidence="8">
    <location>
        <begin position="347"/>
        <end position="561"/>
    </location>
</feature>
<dbReference type="Proteomes" id="UP000199701">
    <property type="component" value="Unassembled WGS sequence"/>
</dbReference>
<evidence type="ECO:0000256" key="6">
    <source>
        <dbReference type="ARBA" id="ARBA00023136"/>
    </source>
</evidence>
<dbReference type="SMART" id="SM00382">
    <property type="entry name" value="AAA"/>
    <property type="match status" value="1"/>
</dbReference>
<keyword evidence="2 7" id="KW-0812">Transmembrane</keyword>
<dbReference type="AlphaFoldDB" id="A0A1I0RSP4"/>
<keyword evidence="5 7" id="KW-1133">Transmembrane helix</keyword>
<dbReference type="Gene3D" id="3.40.50.300">
    <property type="entry name" value="P-loop containing nucleotide triphosphate hydrolases"/>
    <property type="match status" value="1"/>
</dbReference>
<dbReference type="GO" id="GO:0005524">
    <property type="term" value="F:ATP binding"/>
    <property type="evidence" value="ECO:0007669"/>
    <property type="project" value="UniProtKB-KW"/>
</dbReference>
<dbReference type="EMBL" id="FOJI01000022">
    <property type="protein sequence ID" value="SEW44339.1"/>
    <property type="molecule type" value="Genomic_DNA"/>
</dbReference>
<dbReference type="SUPFAM" id="SSF90123">
    <property type="entry name" value="ABC transporter transmembrane region"/>
    <property type="match status" value="1"/>
</dbReference>
<feature type="transmembrane region" description="Helical" evidence="7">
    <location>
        <begin position="151"/>
        <end position="168"/>
    </location>
</feature>
<dbReference type="InterPro" id="IPR003439">
    <property type="entry name" value="ABC_transporter-like_ATP-bd"/>
</dbReference>
<dbReference type="InterPro" id="IPR027417">
    <property type="entry name" value="P-loop_NTPase"/>
</dbReference>
<evidence type="ECO:0000256" key="1">
    <source>
        <dbReference type="ARBA" id="ARBA00004651"/>
    </source>
</evidence>
<feature type="transmembrane region" description="Helical" evidence="7">
    <location>
        <begin position="74"/>
        <end position="92"/>
    </location>
</feature>
<dbReference type="InterPro" id="IPR036640">
    <property type="entry name" value="ABC1_TM_sf"/>
</dbReference>
<proteinExistence type="predicted"/>
<feature type="domain" description="ABC transmembrane type-1" evidence="9">
    <location>
        <begin position="37"/>
        <end position="315"/>
    </location>
</feature>
<dbReference type="STRING" id="99656.SAMN05421659_12234"/>
<dbReference type="GO" id="GO:0016887">
    <property type="term" value="F:ATP hydrolysis activity"/>
    <property type="evidence" value="ECO:0007669"/>
    <property type="project" value="InterPro"/>
</dbReference>
<feature type="transmembrane region" description="Helical" evidence="7">
    <location>
        <begin position="174"/>
        <end position="191"/>
    </location>
</feature>
<dbReference type="InterPro" id="IPR017871">
    <property type="entry name" value="ABC_transporter-like_CS"/>
</dbReference>
<keyword evidence="3" id="KW-0547">Nucleotide-binding</keyword>
<reference evidence="10 11" key="1">
    <citation type="submission" date="2016-10" db="EMBL/GenBank/DDBJ databases">
        <authorList>
            <person name="de Groot N.N."/>
        </authorList>
    </citation>
    <scope>NUCLEOTIDE SEQUENCE [LARGE SCALE GENOMIC DNA]</scope>
    <source>
        <strain evidence="10 11">DSM 9179</strain>
    </source>
</reference>